<dbReference type="Proteomes" id="UP000091820">
    <property type="component" value="Unassembled WGS sequence"/>
</dbReference>
<evidence type="ECO:0000256" key="2">
    <source>
        <dbReference type="ARBA" id="ARBA00022737"/>
    </source>
</evidence>
<evidence type="ECO:0000259" key="6">
    <source>
        <dbReference type="PROSITE" id="PS50157"/>
    </source>
</evidence>
<dbReference type="PROSITE" id="PS00028">
    <property type="entry name" value="ZINC_FINGER_C2H2_1"/>
    <property type="match status" value="3"/>
</dbReference>
<reference evidence="7" key="2">
    <citation type="submission" date="2020-05" db="UniProtKB">
        <authorList>
            <consortium name="EnsemblMetazoa"/>
        </authorList>
    </citation>
    <scope>IDENTIFICATION</scope>
    <source>
        <strain evidence="7">IAEA</strain>
    </source>
</reference>
<feature type="domain" description="C2H2-type" evidence="6">
    <location>
        <begin position="92"/>
        <end position="115"/>
    </location>
</feature>
<feature type="domain" description="C2H2-type" evidence="6">
    <location>
        <begin position="146"/>
        <end position="174"/>
    </location>
</feature>
<dbReference type="InterPro" id="IPR013087">
    <property type="entry name" value="Znf_C2H2_type"/>
</dbReference>
<keyword evidence="1" id="KW-0479">Metal-binding</keyword>
<dbReference type="AlphaFoldDB" id="A0A1A9WGS9"/>
<dbReference type="PROSITE" id="PS50157">
    <property type="entry name" value="ZINC_FINGER_C2H2_2"/>
    <property type="match status" value="4"/>
</dbReference>
<dbReference type="GO" id="GO:0005634">
    <property type="term" value="C:nucleus"/>
    <property type="evidence" value="ECO:0007669"/>
    <property type="project" value="TreeGrafter"/>
</dbReference>
<name>A0A1A9WGS9_9MUSC</name>
<evidence type="ECO:0000256" key="3">
    <source>
        <dbReference type="ARBA" id="ARBA00022771"/>
    </source>
</evidence>
<dbReference type="Gene3D" id="3.30.160.60">
    <property type="entry name" value="Classic Zinc Finger"/>
    <property type="match status" value="2"/>
</dbReference>
<evidence type="ECO:0000256" key="5">
    <source>
        <dbReference type="PROSITE-ProRule" id="PRU00042"/>
    </source>
</evidence>
<keyword evidence="2" id="KW-0677">Repeat</keyword>
<dbReference type="SMART" id="SM00355">
    <property type="entry name" value="ZnF_C2H2"/>
    <property type="match status" value="10"/>
</dbReference>
<dbReference type="PANTHER" id="PTHR24408">
    <property type="entry name" value="ZINC FINGER PROTEIN"/>
    <property type="match status" value="1"/>
</dbReference>
<organism evidence="7 8">
    <name type="scientific">Glossina brevipalpis</name>
    <dbReference type="NCBI Taxonomy" id="37001"/>
    <lineage>
        <taxon>Eukaryota</taxon>
        <taxon>Metazoa</taxon>
        <taxon>Ecdysozoa</taxon>
        <taxon>Arthropoda</taxon>
        <taxon>Hexapoda</taxon>
        <taxon>Insecta</taxon>
        <taxon>Pterygota</taxon>
        <taxon>Neoptera</taxon>
        <taxon>Endopterygota</taxon>
        <taxon>Diptera</taxon>
        <taxon>Brachycera</taxon>
        <taxon>Muscomorpha</taxon>
        <taxon>Hippoboscoidea</taxon>
        <taxon>Glossinidae</taxon>
        <taxon>Glossina</taxon>
    </lineage>
</organism>
<evidence type="ECO:0000256" key="4">
    <source>
        <dbReference type="ARBA" id="ARBA00022833"/>
    </source>
</evidence>
<evidence type="ECO:0000256" key="1">
    <source>
        <dbReference type="ARBA" id="ARBA00022723"/>
    </source>
</evidence>
<protein>
    <recommendedName>
        <fullName evidence="6">C2H2-type domain-containing protein</fullName>
    </recommendedName>
</protein>
<dbReference type="EnsemblMetazoa" id="GBRI019171-RA">
    <property type="protein sequence ID" value="GBRI019171-PA"/>
    <property type="gene ID" value="GBRI019171"/>
</dbReference>
<accession>A0A1A9WGS9</accession>
<dbReference type="VEuPathDB" id="VectorBase:GBRI019171"/>
<dbReference type="PANTHER" id="PTHR24408:SF58">
    <property type="entry name" value="TRANSCRIPTION FACTOR (TFIIIA), PUTATIVE (AFU_ORTHOLOGUE AFUA_1G05150)-RELATED"/>
    <property type="match status" value="1"/>
</dbReference>
<dbReference type="GO" id="GO:0008270">
    <property type="term" value="F:zinc ion binding"/>
    <property type="evidence" value="ECO:0007669"/>
    <property type="project" value="UniProtKB-KW"/>
</dbReference>
<keyword evidence="3 5" id="KW-0863">Zinc-finger</keyword>
<reference evidence="8" key="1">
    <citation type="submission" date="2014-03" db="EMBL/GenBank/DDBJ databases">
        <authorList>
            <person name="Aksoy S."/>
            <person name="Warren W."/>
            <person name="Wilson R.K."/>
        </authorList>
    </citation>
    <scope>NUCLEOTIDE SEQUENCE [LARGE SCALE GENOMIC DNA]</scope>
    <source>
        <strain evidence="8">IAEA</strain>
    </source>
</reference>
<dbReference type="GO" id="GO:0043565">
    <property type="term" value="F:sequence-specific DNA binding"/>
    <property type="evidence" value="ECO:0007669"/>
    <property type="project" value="TreeGrafter"/>
</dbReference>
<dbReference type="GO" id="GO:0000981">
    <property type="term" value="F:DNA-binding transcription factor activity, RNA polymerase II-specific"/>
    <property type="evidence" value="ECO:0007669"/>
    <property type="project" value="TreeGrafter"/>
</dbReference>
<keyword evidence="4" id="KW-0862">Zinc</keyword>
<dbReference type="STRING" id="37001.A0A1A9WGS9"/>
<feature type="domain" description="C2H2-type" evidence="6">
    <location>
        <begin position="219"/>
        <end position="247"/>
    </location>
</feature>
<evidence type="ECO:0000313" key="7">
    <source>
        <dbReference type="EnsemblMetazoa" id="GBRI019171-PA"/>
    </source>
</evidence>
<evidence type="ECO:0000313" key="8">
    <source>
        <dbReference type="Proteomes" id="UP000091820"/>
    </source>
</evidence>
<proteinExistence type="predicted"/>
<feature type="domain" description="C2H2-type" evidence="6">
    <location>
        <begin position="425"/>
        <end position="453"/>
    </location>
</feature>
<keyword evidence="8" id="KW-1185">Reference proteome</keyword>
<sequence>MRNSMHQSAKELKQHIYFICPECGLVNKTQKEWRLHLNLVHEYVHKKTTDFNFHQIDQKCYECSVCMKVIHARQITRLQYHWFCHLPYPRTYSCRHCKKDFARKKTLYMHLHKTHGRLIFEFSQQHRESEDSVQDPRLNTEFYIRFLCPFCGKLFTRFQKWMQHINTGHSTTSKQLRVHRIDDTNNYYCGLCQLKLLNSPSKTQLQRHYFTHLPYQMYFQCAFCSIRKCYKTELLLHYIKIHSNKYPQANEYLKTPKEWGGEADVRTVIELKELLYNIREQKSADVIRDPLEEHLIKLEENTEKMKDLQQKTCVKNVHEFSEERILANLEQEVDDAPQKSDTNSLFLSNEICDEDLEEIYSKMFEEIDEEDSDGDDNDIDTGGDLMSSATAPMIIDQKSERLGPNFNAKVVKKLCHNDMQKFLNYLCPECGREFKDQIVWRNHVFTEHNLNNLILNDFSYSDVEETSYICLICSKTLSTKDFSLLKRHHFGHAPYKSYLKCKLCVERQSNKSKMFQHLQQSHANQIILEHACSICSKIFESKETLKEHYLQCTITEDRCFAVDVIEENMRILKHLENAGGRLRSMLLDMGKDPDMMLKPMKRL</sequence>